<dbReference type="EMBL" id="JAPEVA010000072">
    <property type="protein sequence ID" value="KAJ4401575.1"/>
    <property type="molecule type" value="Genomic_DNA"/>
</dbReference>
<protein>
    <submittedName>
        <fullName evidence="2">Uncharacterized protein</fullName>
    </submittedName>
</protein>
<reference evidence="2" key="1">
    <citation type="submission" date="2022-10" db="EMBL/GenBank/DDBJ databases">
        <title>Tapping the CABI collections for fungal endophytes: first genome assemblies for Collariella, Neodidymelliopsis, Ascochyta clinopodiicola, Didymella pomorum, Didymosphaeria variabile, Neocosmospora piperis and Neocucurbitaria cava.</title>
        <authorList>
            <person name="Hill R."/>
        </authorList>
    </citation>
    <scope>NUCLEOTIDE SEQUENCE</scope>
    <source>
        <strain evidence="2">IMI 355091</strain>
    </source>
</reference>
<gene>
    <name evidence="2" type="ORF">N0V91_007879</name>
</gene>
<organism evidence="2 3">
    <name type="scientific">Didymella pomorum</name>
    <dbReference type="NCBI Taxonomy" id="749634"/>
    <lineage>
        <taxon>Eukaryota</taxon>
        <taxon>Fungi</taxon>
        <taxon>Dikarya</taxon>
        <taxon>Ascomycota</taxon>
        <taxon>Pezizomycotina</taxon>
        <taxon>Dothideomycetes</taxon>
        <taxon>Pleosporomycetidae</taxon>
        <taxon>Pleosporales</taxon>
        <taxon>Pleosporineae</taxon>
        <taxon>Didymellaceae</taxon>
        <taxon>Didymella</taxon>
    </lineage>
</organism>
<keyword evidence="3" id="KW-1185">Reference proteome</keyword>
<proteinExistence type="predicted"/>
<dbReference type="OrthoDB" id="5337308at2759"/>
<name>A0A9W8ZAK8_9PLEO</name>
<feature type="compositionally biased region" description="Basic and acidic residues" evidence="1">
    <location>
        <begin position="141"/>
        <end position="158"/>
    </location>
</feature>
<evidence type="ECO:0000256" key="1">
    <source>
        <dbReference type="SAM" id="MobiDB-lite"/>
    </source>
</evidence>
<evidence type="ECO:0000313" key="3">
    <source>
        <dbReference type="Proteomes" id="UP001140510"/>
    </source>
</evidence>
<accession>A0A9W8ZAK8</accession>
<sequence>MNDYWKVPAAMNALGLNGSPQSEGGDNTCYRVEHWKSKIVEWNSVDGTRYQASKAQYEFGINRAGGALYGYFLNSAVYAAAILWYDNNKPVEAAKLPKLRAVLGHPVGILEQRQPKHQKRHGIRAETDDELAFMDPNLTFHVEDGKEKGEDDKLKDGTEQNDEGQRQGQGAAKVAKL</sequence>
<dbReference type="Proteomes" id="UP001140510">
    <property type="component" value="Unassembled WGS sequence"/>
</dbReference>
<comment type="caution">
    <text evidence="2">The sequence shown here is derived from an EMBL/GenBank/DDBJ whole genome shotgun (WGS) entry which is preliminary data.</text>
</comment>
<dbReference type="AlphaFoldDB" id="A0A9W8ZAK8"/>
<evidence type="ECO:0000313" key="2">
    <source>
        <dbReference type="EMBL" id="KAJ4401575.1"/>
    </source>
</evidence>
<feature type="region of interest" description="Disordered" evidence="1">
    <location>
        <begin position="141"/>
        <end position="177"/>
    </location>
</feature>